<dbReference type="Gene3D" id="3.55.10.10">
    <property type="entry name" value="Archease domain"/>
    <property type="match status" value="1"/>
</dbReference>
<dbReference type="EMBL" id="QWLA01000009">
    <property type="protein sequence ID" value="RIH88554.1"/>
    <property type="molecule type" value="Genomic_DNA"/>
</dbReference>
<accession>A0A399EVH6</accession>
<gene>
    <name evidence="6" type="ORF">Mrose_00786</name>
</gene>
<dbReference type="InterPro" id="IPR002804">
    <property type="entry name" value="Archease"/>
</dbReference>
<dbReference type="PANTHER" id="PTHR12682">
    <property type="entry name" value="ARCHEASE"/>
    <property type="match status" value="1"/>
</dbReference>
<dbReference type="InterPro" id="IPR023572">
    <property type="entry name" value="Archease_dom"/>
</dbReference>
<proteinExistence type="inferred from homology"/>
<dbReference type="Proteomes" id="UP000265341">
    <property type="component" value="Unassembled WGS sequence"/>
</dbReference>
<keyword evidence="2" id="KW-0819">tRNA processing</keyword>
<dbReference type="PANTHER" id="PTHR12682:SF11">
    <property type="entry name" value="PROTEIN ARCHEASE"/>
    <property type="match status" value="1"/>
</dbReference>
<evidence type="ECO:0000313" key="6">
    <source>
        <dbReference type="EMBL" id="RIH88554.1"/>
    </source>
</evidence>
<dbReference type="AlphaFoldDB" id="A0A399EVH6"/>
<comment type="similarity">
    <text evidence="1">Belongs to the archease family.</text>
</comment>
<dbReference type="InterPro" id="IPR036820">
    <property type="entry name" value="Archease_dom_sf"/>
</dbReference>
<dbReference type="OrthoDB" id="9788587at2"/>
<dbReference type="GO" id="GO:0046872">
    <property type="term" value="F:metal ion binding"/>
    <property type="evidence" value="ECO:0007669"/>
    <property type="project" value="UniProtKB-KW"/>
</dbReference>
<evidence type="ECO:0000256" key="2">
    <source>
        <dbReference type="ARBA" id="ARBA00022694"/>
    </source>
</evidence>
<evidence type="ECO:0000256" key="3">
    <source>
        <dbReference type="ARBA" id="ARBA00022723"/>
    </source>
</evidence>
<dbReference type="RefSeq" id="WP_119276123.1">
    <property type="nucleotide sequence ID" value="NZ_QWLA01000009.1"/>
</dbReference>
<evidence type="ECO:0000313" key="7">
    <source>
        <dbReference type="Proteomes" id="UP000265341"/>
    </source>
</evidence>
<protein>
    <submittedName>
        <fullName evidence="6">Protein archease</fullName>
    </submittedName>
</protein>
<feature type="domain" description="Archease" evidence="5">
    <location>
        <begin position="8"/>
        <end position="151"/>
    </location>
</feature>
<organism evidence="6 7">
    <name type="scientific">Calidithermus roseus</name>
    <dbReference type="NCBI Taxonomy" id="1644118"/>
    <lineage>
        <taxon>Bacteria</taxon>
        <taxon>Thermotogati</taxon>
        <taxon>Deinococcota</taxon>
        <taxon>Deinococci</taxon>
        <taxon>Thermales</taxon>
        <taxon>Thermaceae</taxon>
        <taxon>Calidithermus</taxon>
    </lineage>
</organism>
<sequence>MGAALARWEHFHHQADIGVRGRGATLAEAFEQTALALTAVITDPDKVRPLQAVEVTCEARDLELLLVEWLNRLVYEMSTRRMLFSRFVVQLQPAEAEPPGGSYSLRATAWGEPVDVARHQPAVEVKGATYSELEVAFDPSGVWLAQCVVDV</sequence>
<dbReference type="SUPFAM" id="SSF69819">
    <property type="entry name" value="MTH1598-like"/>
    <property type="match status" value="1"/>
</dbReference>
<evidence type="ECO:0000256" key="1">
    <source>
        <dbReference type="ARBA" id="ARBA00007963"/>
    </source>
</evidence>
<comment type="caution">
    <text evidence="6">The sequence shown here is derived from an EMBL/GenBank/DDBJ whole genome shotgun (WGS) entry which is preliminary data.</text>
</comment>
<keyword evidence="7" id="KW-1185">Reference proteome</keyword>
<keyword evidence="3" id="KW-0479">Metal-binding</keyword>
<name>A0A399EVH6_9DEIN</name>
<reference evidence="6 7" key="1">
    <citation type="submission" date="2018-08" db="EMBL/GenBank/DDBJ databases">
        <title>Meiothermus roseus NBRC 110900 genome sequencing project.</title>
        <authorList>
            <person name="Da Costa M.S."/>
            <person name="Albuquerque L."/>
            <person name="Raposo P."/>
            <person name="Froufe H.J.C."/>
            <person name="Barroso C.S."/>
            <person name="Egas C."/>
        </authorList>
    </citation>
    <scope>NUCLEOTIDE SEQUENCE [LARGE SCALE GENOMIC DNA]</scope>
    <source>
        <strain evidence="6 7">NBRC 110900</strain>
    </source>
</reference>
<dbReference type="GO" id="GO:0008033">
    <property type="term" value="P:tRNA processing"/>
    <property type="evidence" value="ECO:0007669"/>
    <property type="project" value="UniProtKB-KW"/>
</dbReference>
<keyword evidence="4" id="KW-0106">Calcium</keyword>
<dbReference type="Pfam" id="PF01951">
    <property type="entry name" value="Archease"/>
    <property type="match status" value="1"/>
</dbReference>
<evidence type="ECO:0000256" key="4">
    <source>
        <dbReference type="ARBA" id="ARBA00022837"/>
    </source>
</evidence>
<evidence type="ECO:0000259" key="5">
    <source>
        <dbReference type="Pfam" id="PF01951"/>
    </source>
</evidence>